<dbReference type="SUPFAM" id="SSF53300">
    <property type="entry name" value="vWA-like"/>
    <property type="match status" value="1"/>
</dbReference>
<reference evidence="4 5" key="1">
    <citation type="submission" date="2017-10" db="EMBL/GenBank/DDBJ databases">
        <title>The draft genome sequence of Williamsia sp. BULT 1.1 isolated from the semi-arid grassland soils from South Africa.</title>
        <authorList>
            <person name="Kabwe M.H."/>
            <person name="Govender N."/>
            <person name="Mutseka Lunga P."/>
            <person name="Vikram S."/>
            <person name="Makhalanyane T.P."/>
        </authorList>
    </citation>
    <scope>NUCLEOTIDE SEQUENCE [LARGE SCALE GENOMIC DNA]</scope>
    <source>
        <strain evidence="4 5">BULT 1.1</strain>
    </source>
</reference>
<protein>
    <recommendedName>
        <fullName evidence="3">VWFA domain-containing protein</fullName>
    </recommendedName>
</protein>
<dbReference type="Gene3D" id="3.40.50.410">
    <property type="entry name" value="von Willebrand factor, type A domain"/>
    <property type="match status" value="1"/>
</dbReference>
<dbReference type="SUPFAM" id="SSF53850">
    <property type="entry name" value="Periplasmic binding protein-like II"/>
    <property type="match status" value="1"/>
</dbReference>
<dbReference type="Pfam" id="PF13531">
    <property type="entry name" value="SBP_bac_11"/>
    <property type="match status" value="1"/>
</dbReference>
<evidence type="ECO:0000259" key="3">
    <source>
        <dbReference type="PROSITE" id="PS50234"/>
    </source>
</evidence>
<dbReference type="InterPro" id="IPR002035">
    <property type="entry name" value="VWF_A"/>
</dbReference>
<proteinExistence type="predicted"/>
<keyword evidence="2" id="KW-0812">Transmembrane</keyword>
<evidence type="ECO:0000256" key="2">
    <source>
        <dbReference type="SAM" id="Phobius"/>
    </source>
</evidence>
<dbReference type="RefSeq" id="WP_099381668.1">
    <property type="nucleotide sequence ID" value="NZ_PEBD01000004.1"/>
</dbReference>
<dbReference type="EMBL" id="PEBD01000004">
    <property type="protein sequence ID" value="PHV68545.1"/>
    <property type="molecule type" value="Genomic_DNA"/>
</dbReference>
<accession>A0A2G3PRW8</accession>
<evidence type="ECO:0000256" key="1">
    <source>
        <dbReference type="SAM" id="MobiDB-lite"/>
    </source>
</evidence>
<dbReference type="InterPro" id="IPR036465">
    <property type="entry name" value="vWFA_dom_sf"/>
</dbReference>
<dbReference type="Proteomes" id="UP000225108">
    <property type="component" value="Unassembled WGS sequence"/>
</dbReference>
<dbReference type="Pfam" id="PF00092">
    <property type="entry name" value="VWA"/>
    <property type="match status" value="1"/>
</dbReference>
<organism evidence="4 5">
    <name type="scientific">Williamsia marianensis</name>
    <dbReference type="NCBI Taxonomy" id="85044"/>
    <lineage>
        <taxon>Bacteria</taxon>
        <taxon>Bacillati</taxon>
        <taxon>Actinomycetota</taxon>
        <taxon>Actinomycetes</taxon>
        <taxon>Mycobacteriales</taxon>
        <taxon>Nocardiaceae</taxon>
        <taxon>Williamsia</taxon>
    </lineage>
</organism>
<evidence type="ECO:0000313" key="4">
    <source>
        <dbReference type="EMBL" id="PHV68545.1"/>
    </source>
</evidence>
<comment type="caution">
    <text evidence="4">The sequence shown here is derived from an EMBL/GenBank/DDBJ whole genome shotgun (WGS) entry which is preliminary data.</text>
</comment>
<gene>
    <name evidence="4" type="ORF">CSW57_04900</name>
</gene>
<dbReference type="AlphaFoldDB" id="A0A2G3PRW8"/>
<evidence type="ECO:0000313" key="5">
    <source>
        <dbReference type="Proteomes" id="UP000225108"/>
    </source>
</evidence>
<feature type="transmembrane region" description="Helical" evidence="2">
    <location>
        <begin position="34"/>
        <end position="56"/>
    </location>
</feature>
<keyword evidence="2" id="KW-1133">Transmembrane helix</keyword>
<name>A0A2G3PRW8_WILMA</name>
<keyword evidence="2" id="KW-0472">Membrane</keyword>
<feature type="compositionally biased region" description="Basic and acidic residues" evidence="1">
    <location>
        <begin position="1"/>
        <end position="23"/>
    </location>
</feature>
<feature type="region of interest" description="Disordered" evidence="1">
    <location>
        <begin position="1"/>
        <end position="25"/>
    </location>
</feature>
<sequence>MGRHGVDSRADDDFGFSEGRDGGRGGGGGGGARWALLALVVVAVLVAGLILWRTVWASSGSDCDSREAVSVIADPSMAATLKPLAAEASADSCYDFNVAAVSGANVAGQLTKGDQAPDLWIADSQARARKVTDQARVQRDVIAESVAASPVVLAGKDVPALTNWVDVMKLPGLRLGNPIDSSTGDAPIVGALAAEQAGAIDRKQFTDGMTLLALQQGNARIGGDSDVDRLQVAAGSESPTVVSEQHFIEFQNTSPNSGLRAAIPADGTMILDYPMLNTASSARKEIVAAAGEQLAEHITSDDGATALTTAGFRTAIDAPSPEGGVGVVKVLTLKDPAQEEKALRQWAVLGVPIRTLVVEDASGSMREPAGTSTRADMLVEASQNGLKIFPNNSALGAWLFSIDMGGPDQDWLPIAPIERLDTVDADGQTHRKYLESQIVTLPGRVGGATGLYDTTLAAFKEVQDSYDPNYSNSVILLTDGQNEDDNSISLQGLLAELKRLEDPARPVLILTIGITEDADAESLKQIADATGGSSYVAETPADISNVFIDAVAARIAAAGR</sequence>
<dbReference type="PROSITE" id="PS50234">
    <property type="entry name" value="VWFA"/>
    <property type="match status" value="1"/>
</dbReference>
<feature type="domain" description="VWFA" evidence="3">
    <location>
        <begin position="354"/>
        <end position="551"/>
    </location>
</feature>